<reference evidence="2 3" key="1">
    <citation type="submission" date="2019-04" db="EMBL/GenBank/DDBJ databases">
        <title>Comparative genomics and transcriptomics to analyze fruiting body development in filamentous ascomycetes.</title>
        <authorList>
            <consortium name="DOE Joint Genome Institute"/>
            <person name="Lutkenhaus R."/>
            <person name="Traeger S."/>
            <person name="Breuer J."/>
            <person name="Kuo A."/>
            <person name="Lipzen A."/>
            <person name="Pangilinan J."/>
            <person name="Dilworth D."/>
            <person name="Sandor L."/>
            <person name="Poggeler S."/>
            <person name="Barry K."/>
            <person name="Grigoriev I.V."/>
            <person name="Nowrousian M."/>
        </authorList>
    </citation>
    <scope>NUCLEOTIDE SEQUENCE [LARGE SCALE GENOMIC DNA]</scope>
    <source>
        <strain evidence="2 3">CBS 389.68</strain>
    </source>
</reference>
<dbReference type="AlphaFoldDB" id="A0A4S2N567"/>
<dbReference type="InParanoid" id="A0A4S2N567"/>
<proteinExistence type="predicted"/>
<organism evidence="2 3">
    <name type="scientific">Ascodesmis nigricans</name>
    <dbReference type="NCBI Taxonomy" id="341454"/>
    <lineage>
        <taxon>Eukaryota</taxon>
        <taxon>Fungi</taxon>
        <taxon>Dikarya</taxon>
        <taxon>Ascomycota</taxon>
        <taxon>Pezizomycotina</taxon>
        <taxon>Pezizomycetes</taxon>
        <taxon>Pezizales</taxon>
        <taxon>Ascodesmidaceae</taxon>
        <taxon>Ascodesmis</taxon>
    </lineage>
</organism>
<keyword evidence="3" id="KW-1185">Reference proteome</keyword>
<name>A0A4S2N567_9PEZI</name>
<sequence>MDPNDFSRGSRSAQIYTLGKLWRPGDPARPKVARSPKTPTRKPSHAVVNVTPTPKAVVEDLALEFTGPQPDPCSSIESWLNYESPWNALHLGDFEQEDIKRSSAGETFGPLKEKPAKQEEQENLQSPNKRLRAPFDENERSGRRGRRGRRRNAGTGRKS</sequence>
<feature type="compositionally biased region" description="Basic residues" evidence="1">
    <location>
        <begin position="143"/>
        <end position="159"/>
    </location>
</feature>
<feature type="region of interest" description="Disordered" evidence="1">
    <location>
        <begin position="97"/>
        <end position="159"/>
    </location>
</feature>
<evidence type="ECO:0000313" key="2">
    <source>
        <dbReference type="EMBL" id="TGZ84419.1"/>
    </source>
</evidence>
<feature type="compositionally biased region" description="Basic and acidic residues" evidence="1">
    <location>
        <begin position="133"/>
        <end position="142"/>
    </location>
</feature>
<evidence type="ECO:0000313" key="3">
    <source>
        <dbReference type="Proteomes" id="UP000298138"/>
    </source>
</evidence>
<protein>
    <submittedName>
        <fullName evidence="2">Uncharacterized protein</fullName>
    </submittedName>
</protein>
<accession>A0A4S2N567</accession>
<evidence type="ECO:0000256" key="1">
    <source>
        <dbReference type="SAM" id="MobiDB-lite"/>
    </source>
</evidence>
<feature type="compositionally biased region" description="Basic residues" evidence="1">
    <location>
        <begin position="31"/>
        <end position="44"/>
    </location>
</feature>
<feature type="compositionally biased region" description="Basic and acidic residues" evidence="1">
    <location>
        <begin position="111"/>
        <end position="120"/>
    </location>
</feature>
<gene>
    <name evidence="2" type="ORF">EX30DRAFT_338944</name>
</gene>
<feature type="region of interest" description="Disordered" evidence="1">
    <location>
        <begin position="21"/>
        <end position="52"/>
    </location>
</feature>
<dbReference type="EMBL" id="ML220113">
    <property type="protein sequence ID" value="TGZ84419.1"/>
    <property type="molecule type" value="Genomic_DNA"/>
</dbReference>
<dbReference type="Proteomes" id="UP000298138">
    <property type="component" value="Unassembled WGS sequence"/>
</dbReference>